<keyword evidence="10" id="KW-1185">Reference proteome</keyword>
<keyword evidence="3 7" id="KW-0227">DNA damage</keyword>
<evidence type="ECO:0000259" key="8">
    <source>
        <dbReference type="Pfam" id="PF11967"/>
    </source>
</evidence>
<dbReference type="Proteomes" id="UP001595776">
    <property type="component" value="Unassembled WGS sequence"/>
</dbReference>
<evidence type="ECO:0000256" key="5">
    <source>
        <dbReference type="ARBA" id="ARBA00023204"/>
    </source>
</evidence>
<dbReference type="HAMAP" id="MF_00201">
    <property type="entry name" value="RecO"/>
    <property type="match status" value="1"/>
</dbReference>
<comment type="caution">
    <text evidence="9">The sequence shown here is derived from an EMBL/GenBank/DDBJ whole genome shotgun (WGS) entry which is preliminary data.</text>
</comment>
<protein>
    <recommendedName>
        <fullName evidence="2 7">DNA repair protein RecO</fullName>
    </recommendedName>
    <alternativeName>
        <fullName evidence="6 7">Recombination protein O</fullName>
    </alternativeName>
</protein>
<gene>
    <name evidence="7 9" type="primary">recO</name>
    <name evidence="9" type="ORF">ACFO5Q_18645</name>
</gene>
<dbReference type="InterPro" id="IPR022572">
    <property type="entry name" value="DNA_rep/recomb_RecO_N"/>
</dbReference>
<evidence type="ECO:0000313" key="9">
    <source>
        <dbReference type="EMBL" id="MFC4349875.1"/>
    </source>
</evidence>
<dbReference type="RefSeq" id="WP_068144371.1">
    <property type="nucleotide sequence ID" value="NZ_JBHSCR010000036.1"/>
</dbReference>
<feature type="domain" description="DNA replication/recombination mediator RecO N-terminal" evidence="8">
    <location>
        <begin position="1"/>
        <end position="76"/>
    </location>
</feature>
<comment type="similarity">
    <text evidence="1 7">Belongs to the RecO family.</text>
</comment>
<dbReference type="SUPFAM" id="SSF57863">
    <property type="entry name" value="ArfGap/RecO-like zinc finger"/>
    <property type="match status" value="1"/>
</dbReference>
<dbReference type="Pfam" id="PF02565">
    <property type="entry name" value="RecO_C"/>
    <property type="match status" value="1"/>
</dbReference>
<evidence type="ECO:0000256" key="4">
    <source>
        <dbReference type="ARBA" id="ARBA00023172"/>
    </source>
</evidence>
<dbReference type="Pfam" id="PF11967">
    <property type="entry name" value="RecO_N"/>
    <property type="match status" value="1"/>
</dbReference>
<accession>A0ABV8UG89</accession>
<dbReference type="NCBIfam" id="TIGR00613">
    <property type="entry name" value="reco"/>
    <property type="match status" value="1"/>
</dbReference>
<evidence type="ECO:0000256" key="2">
    <source>
        <dbReference type="ARBA" id="ARBA00021310"/>
    </source>
</evidence>
<dbReference type="Gene3D" id="1.20.1440.120">
    <property type="entry name" value="Recombination protein O, C-terminal domain"/>
    <property type="match status" value="1"/>
</dbReference>
<dbReference type="Gene3D" id="2.40.50.140">
    <property type="entry name" value="Nucleic acid-binding proteins"/>
    <property type="match status" value="1"/>
</dbReference>
<evidence type="ECO:0000313" key="10">
    <source>
        <dbReference type="Proteomes" id="UP001595776"/>
    </source>
</evidence>
<dbReference type="PANTHER" id="PTHR33991">
    <property type="entry name" value="DNA REPAIR PROTEIN RECO"/>
    <property type="match status" value="1"/>
</dbReference>
<name>A0ABV8UG89_9PROT</name>
<comment type="function">
    <text evidence="7">Involved in DNA repair and RecF pathway recombination.</text>
</comment>
<dbReference type="PANTHER" id="PTHR33991:SF1">
    <property type="entry name" value="DNA REPAIR PROTEIN RECO"/>
    <property type="match status" value="1"/>
</dbReference>
<evidence type="ECO:0000256" key="3">
    <source>
        <dbReference type="ARBA" id="ARBA00022763"/>
    </source>
</evidence>
<dbReference type="SUPFAM" id="SSF50249">
    <property type="entry name" value="Nucleic acid-binding proteins"/>
    <property type="match status" value="1"/>
</dbReference>
<organism evidence="9 10">
    <name type="scientific">Kordiimonas lipolytica</name>
    <dbReference type="NCBI Taxonomy" id="1662421"/>
    <lineage>
        <taxon>Bacteria</taxon>
        <taxon>Pseudomonadati</taxon>
        <taxon>Pseudomonadota</taxon>
        <taxon>Alphaproteobacteria</taxon>
        <taxon>Kordiimonadales</taxon>
        <taxon>Kordiimonadaceae</taxon>
        <taxon>Kordiimonas</taxon>
    </lineage>
</organism>
<proteinExistence type="inferred from homology"/>
<dbReference type="InterPro" id="IPR042242">
    <property type="entry name" value="RecO_C"/>
</dbReference>
<evidence type="ECO:0000256" key="1">
    <source>
        <dbReference type="ARBA" id="ARBA00007452"/>
    </source>
</evidence>
<dbReference type="InterPro" id="IPR003717">
    <property type="entry name" value="RecO"/>
</dbReference>
<reference evidence="10" key="1">
    <citation type="journal article" date="2019" name="Int. J. Syst. Evol. Microbiol.">
        <title>The Global Catalogue of Microorganisms (GCM) 10K type strain sequencing project: providing services to taxonomists for standard genome sequencing and annotation.</title>
        <authorList>
            <consortium name="The Broad Institute Genomics Platform"/>
            <consortium name="The Broad Institute Genome Sequencing Center for Infectious Disease"/>
            <person name="Wu L."/>
            <person name="Ma J."/>
        </authorList>
    </citation>
    <scope>NUCLEOTIDE SEQUENCE [LARGE SCALE GENOMIC DNA]</scope>
    <source>
        <strain evidence="10">CGMCC 1.15304</strain>
    </source>
</reference>
<dbReference type="EMBL" id="JBHSCR010000036">
    <property type="protein sequence ID" value="MFC4349875.1"/>
    <property type="molecule type" value="Genomic_DNA"/>
</dbReference>
<dbReference type="InterPro" id="IPR037278">
    <property type="entry name" value="ARFGAP/RecO"/>
</dbReference>
<evidence type="ECO:0000256" key="6">
    <source>
        <dbReference type="ARBA" id="ARBA00033409"/>
    </source>
</evidence>
<dbReference type="InterPro" id="IPR012340">
    <property type="entry name" value="NA-bd_OB-fold"/>
</dbReference>
<evidence type="ECO:0000256" key="7">
    <source>
        <dbReference type="HAMAP-Rule" id="MF_00201"/>
    </source>
</evidence>
<sequence length="252" mass="27407">MEWQDEGIVLSANRFGEHDALLELMTRSHGRARGYVKAGMSRRNKANLQVGNRLSVSWRARLETNLGRFTHELIHSPLGLMMGDGNRISALSAITAVVASTMPEREPHEGLFERLEAVVALLEESDGDIALWAGALAKLELAILKELGYGLDLSQCAGTGTTENLRYVSPKTGRAVSLEAGGPYKGKLLPLPAFMTEGQLADASMHDALDALRTTGYFLDRFVWVVSGKGMPPARDRFLSTLSRLAVSQSSP</sequence>
<keyword evidence="5 7" id="KW-0234">DNA repair</keyword>
<keyword evidence="4 7" id="KW-0233">DNA recombination</keyword>